<evidence type="ECO:0000259" key="2">
    <source>
        <dbReference type="Pfam" id="PF13462"/>
    </source>
</evidence>
<feature type="region of interest" description="Disordered" evidence="1">
    <location>
        <begin position="1"/>
        <end position="34"/>
    </location>
</feature>
<reference evidence="3 4" key="1">
    <citation type="submission" date="2023-07" db="EMBL/GenBank/DDBJ databases">
        <title>Comparative genomics of wheat-associated soil bacteria to identify genetic determinants of phenazine resistance.</title>
        <authorList>
            <person name="Mouncey N."/>
        </authorList>
    </citation>
    <scope>NUCLEOTIDE SEQUENCE [LARGE SCALE GENOMIC DNA]</scope>
    <source>
        <strain evidence="3 4">W2I7</strain>
    </source>
</reference>
<dbReference type="Gene3D" id="3.40.30.10">
    <property type="entry name" value="Glutaredoxin"/>
    <property type="match status" value="1"/>
</dbReference>
<dbReference type="SUPFAM" id="SSF52833">
    <property type="entry name" value="Thioredoxin-like"/>
    <property type="match status" value="1"/>
</dbReference>
<dbReference type="RefSeq" id="WP_307358339.1">
    <property type="nucleotide sequence ID" value="NZ_JAUSXK010000001.1"/>
</dbReference>
<dbReference type="GO" id="GO:0016853">
    <property type="term" value="F:isomerase activity"/>
    <property type="evidence" value="ECO:0007669"/>
    <property type="project" value="UniProtKB-KW"/>
</dbReference>
<evidence type="ECO:0000256" key="1">
    <source>
        <dbReference type="SAM" id="MobiDB-lite"/>
    </source>
</evidence>
<accession>A0ABU0P6J8</accession>
<keyword evidence="4" id="KW-1185">Reference proteome</keyword>
<name>A0ABU0P6J8_9MICO</name>
<gene>
    <name evidence="3" type="ORF">QFZ46_000677</name>
</gene>
<protein>
    <submittedName>
        <fullName evidence="3">Protein-disulfide isomerase</fullName>
    </submittedName>
</protein>
<organism evidence="3 4">
    <name type="scientific">Microbacterium murale</name>
    <dbReference type="NCBI Taxonomy" id="1081040"/>
    <lineage>
        <taxon>Bacteria</taxon>
        <taxon>Bacillati</taxon>
        <taxon>Actinomycetota</taxon>
        <taxon>Actinomycetes</taxon>
        <taxon>Micrococcales</taxon>
        <taxon>Microbacteriaceae</taxon>
        <taxon>Microbacterium</taxon>
    </lineage>
</organism>
<dbReference type="Pfam" id="PF13462">
    <property type="entry name" value="Thioredoxin_4"/>
    <property type="match status" value="1"/>
</dbReference>
<feature type="domain" description="Thioredoxin-like fold" evidence="2">
    <location>
        <begin position="82"/>
        <end position="227"/>
    </location>
</feature>
<comment type="caution">
    <text evidence="3">The sequence shown here is derived from an EMBL/GenBank/DDBJ whole genome shotgun (WGS) entry which is preliminary data.</text>
</comment>
<keyword evidence="3" id="KW-0413">Isomerase</keyword>
<evidence type="ECO:0000313" key="3">
    <source>
        <dbReference type="EMBL" id="MDQ0642517.1"/>
    </source>
</evidence>
<dbReference type="InterPro" id="IPR012336">
    <property type="entry name" value="Thioredoxin-like_fold"/>
</dbReference>
<sequence>MSPHSIFRAPGVQHQENEQQWQQQRATPTGSRSESRSRSVVVLVVLGGVVVFLNNQATDPGTAPQSAIINDETGAITFGDGEDTVDTFVDFMCPLCGDFEKSYGEQLQAAAANGDITLNIHPVSILNRLSQNTEFSTRAGSAMYCVAAEAPDAALDYFNALFANQPEENSTGLSDDELAALAEESGAGAAAECIADGTYMDFVDSQTDAHEIAGTPTVEVNGKRLDLQKGEITEMEKLLG</sequence>
<evidence type="ECO:0000313" key="4">
    <source>
        <dbReference type="Proteomes" id="UP001239085"/>
    </source>
</evidence>
<dbReference type="InterPro" id="IPR036249">
    <property type="entry name" value="Thioredoxin-like_sf"/>
</dbReference>
<dbReference type="EMBL" id="JAUSXK010000001">
    <property type="protein sequence ID" value="MDQ0642517.1"/>
    <property type="molecule type" value="Genomic_DNA"/>
</dbReference>
<proteinExistence type="predicted"/>
<dbReference type="Proteomes" id="UP001239085">
    <property type="component" value="Unassembled WGS sequence"/>
</dbReference>